<dbReference type="InterPro" id="IPR024034">
    <property type="entry name" value="ATPase_F1/V1_b/a_C"/>
</dbReference>
<dbReference type="CDD" id="cd01134">
    <property type="entry name" value="V_A-ATPase_A"/>
    <property type="match status" value="1"/>
</dbReference>
<feature type="domain" description="ATP synthase A/B type C-terminal" evidence="18">
    <location>
        <begin position="470"/>
        <end position="570"/>
    </location>
</feature>
<dbReference type="Pfam" id="PF00006">
    <property type="entry name" value="ATP-synt_ab"/>
    <property type="match status" value="1"/>
</dbReference>
<dbReference type="InterPro" id="IPR022878">
    <property type="entry name" value="V-ATPase_asu"/>
</dbReference>
<comment type="subunit">
    <text evidence="13">V-ATPase is a heteromultimeric enzyme composed of a peripheral catalytic V1 complex (components A to H) attached to an integral membrane V0 proton pore complex (components: a, c, c', c'', d, e, f and VOA1).</text>
</comment>
<keyword evidence="9" id="KW-1278">Translocase</keyword>
<dbReference type="InterPro" id="IPR000194">
    <property type="entry name" value="ATPase_F1/V1/A1_a/bsu_nucl-bd"/>
</dbReference>
<dbReference type="InterPro" id="IPR031686">
    <property type="entry name" value="ATP-synth_a_Xtn"/>
</dbReference>
<dbReference type="SUPFAM" id="SSF50615">
    <property type="entry name" value="N-terminal domain of alpha and beta subunits of F1 ATP synthase"/>
    <property type="match status" value="1"/>
</dbReference>
<dbReference type="EC" id="7.1.2.2" evidence="2"/>
<feature type="domain" description="ATPsynthase alpha/beta subunit barrel-sandwich" evidence="17">
    <location>
        <begin position="132"/>
        <end position="219"/>
    </location>
</feature>
<sequence>MAGALENARKELKRVSLEDHEEGEYGSIYSVSGPVVIAENMIGCAMYELVKVGHDNLVGEVIRIDGEKATIQVYEETAGVTVGDPVLRTGKPLSVELGPGLMETIYDGIQRPLKAIKDISQSIYIPRGIDAPSLSRTIKWQFTPGKFTVGDHISGGDIFGSIFENSLLDDHKILLPPRARGTVTWIASAGEYTVDEKILELEFDGVKYDYSMYHTWPVRVPRPVAEKLSADHPLLTGQRVLDSLFPCVQGGTTCIPGAFGCGKTVISQSLSKYSNSDTIIYVGCGERGNEMAEVLMEFPELFTEISGRKEPIMKRTTLVANTSNMPVAAREASIYTGITLAEYFRDQGKDVSMIADSSSRWAEALREISGRLGEMPADQGFPAYLGAKLASFYERAGKAIALGSPDRVGSVSIVAAVSPAGGDFSDPVTTSTLGITQVFWGLDKKLAQRKHFPSINTSVSYSKYTNVLNKYYESNHPEFPVLRDRMKEILSNAEELEQVVQLVGKSALSDGDKITLDIAALIKEDFLQQNGYSTYDAFCPIWKTYDMMRSFISYHDEAQKAISNGANWAKLSDATRDVKHAVSSSKFFEPSRGEEEVHAEFEKLLTNIQDRFAESTD</sequence>
<keyword evidence="10" id="KW-0406">Ion transport</keyword>
<comment type="caution">
    <text evidence="19">The sequence shown here is derived from an EMBL/GenBank/DDBJ whole genome shotgun (WGS) entry which is preliminary data.</text>
</comment>
<evidence type="ECO:0000256" key="7">
    <source>
        <dbReference type="ARBA" id="ARBA00022781"/>
    </source>
</evidence>
<evidence type="ECO:0000256" key="14">
    <source>
        <dbReference type="ARBA" id="ARBA00048383"/>
    </source>
</evidence>
<dbReference type="FunFam" id="3.40.50.300:FF:000052">
    <property type="entry name" value="V-type proton ATPase catalytic subunit A"/>
    <property type="match status" value="1"/>
</dbReference>
<organism evidence="19 20">
    <name type="scientific">Kluyveromyces dobzhanskii CBS 2104</name>
    <dbReference type="NCBI Taxonomy" id="1427455"/>
    <lineage>
        <taxon>Eukaryota</taxon>
        <taxon>Fungi</taxon>
        <taxon>Dikarya</taxon>
        <taxon>Ascomycota</taxon>
        <taxon>Saccharomycotina</taxon>
        <taxon>Saccharomycetes</taxon>
        <taxon>Saccharomycetales</taxon>
        <taxon>Saccharomycetaceae</taxon>
        <taxon>Kluyveromyces</taxon>
    </lineage>
</organism>
<dbReference type="Gene3D" id="2.40.50.100">
    <property type="match status" value="1"/>
</dbReference>
<keyword evidence="11" id="KW-0472">Membrane</keyword>
<dbReference type="OrthoDB" id="1676488at2759"/>
<dbReference type="FunFam" id="1.10.1140.10:FF:000003">
    <property type="entry name" value="Vacuolar ATP synthase catalytic subunit A"/>
    <property type="match status" value="1"/>
</dbReference>
<proteinExistence type="inferred from homology"/>
<keyword evidence="4" id="KW-0813">Transport</keyword>
<comment type="catalytic activity">
    <reaction evidence="14">
        <text>ATP + H2O + 4 H(+)(in) = ADP + phosphate + 5 H(+)(out)</text>
        <dbReference type="Rhea" id="RHEA:57720"/>
        <dbReference type="ChEBI" id="CHEBI:15377"/>
        <dbReference type="ChEBI" id="CHEBI:15378"/>
        <dbReference type="ChEBI" id="CHEBI:30616"/>
        <dbReference type="ChEBI" id="CHEBI:43474"/>
        <dbReference type="ChEBI" id="CHEBI:456216"/>
        <dbReference type="EC" id="7.1.2.2"/>
    </reaction>
</comment>
<dbReference type="CDD" id="cd18111">
    <property type="entry name" value="ATP-synt_V_A-type_alpha_C"/>
    <property type="match status" value="1"/>
</dbReference>
<evidence type="ECO:0000256" key="12">
    <source>
        <dbReference type="ARBA" id="ARBA00029427"/>
    </source>
</evidence>
<keyword evidence="5" id="KW-0926">Vacuole</keyword>
<dbReference type="GO" id="GO:0046961">
    <property type="term" value="F:proton-transporting ATPase activity, rotational mechanism"/>
    <property type="evidence" value="ECO:0007669"/>
    <property type="project" value="InterPro"/>
</dbReference>
<name>A0A0A8LBT6_9SACH</name>
<evidence type="ECO:0000256" key="3">
    <source>
        <dbReference type="ARBA" id="ARBA00018860"/>
    </source>
</evidence>
<accession>A0A0A8LBT6</accession>
<dbReference type="InterPro" id="IPR027417">
    <property type="entry name" value="P-loop_NTPase"/>
</dbReference>
<dbReference type="PROSITE" id="PS00152">
    <property type="entry name" value="ATPASE_ALPHA_BETA"/>
    <property type="match status" value="1"/>
</dbReference>
<dbReference type="GO" id="GO:0016887">
    <property type="term" value="F:ATP hydrolysis activity"/>
    <property type="evidence" value="ECO:0007669"/>
    <property type="project" value="InterPro"/>
</dbReference>
<evidence type="ECO:0000256" key="10">
    <source>
        <dbReference type="ARBA" id="ARBA00023065"/>
    </source>
</evidence>
<dbReference type="Pfam" id="PF22919">
    <property type="entry name" value="ATP-synt_VA_C"/>
    <property type="match status" value="1"/>
</dbReference>
<evidence type="ECO:0000256" key="8">
    <source>
        <dbReference type="ARBA" id="ARBA00022840"/>
    </source>
</evidence>
<dbReference type="FunFam" id="2.40.50.100:FF:000008">
    <property type="entry name" value="V-type proton ATPase catalytic subunit A"/>
    <property type="match status" value="1"/>
</dbReference>
<evidence type="ECO:0000256" key="13">
    <source>
        <dbReference type="ARBA" id="ARBA00029477"/>
    </source>
</evidence>
<dbReference type="InterPro" id="IPR020003">
    <property type="entry name" value="ATPase_a/bsu_AS"/>
</dbReference>
<dbReference type="AlphaFoldDB" id="A0A0A8LBT6"/>
<dbReference type="InterPro" id="IPR005725">
    <property type="entry name" value="ATPase_V1-cplx_asu"/>
</dbReference>
<evidence type="ECO:0000256" key="11">
    <source>
        <dbReference type="ARBA" id="ARBA00023136"/>
    </source>
</evidence>
<evidence type="ECO:0000256" key="9">
    <source>
        <dbReference type="ARBA" id="ARBA00022967"/>
    </source>
</evidence>
<dbReference type="NCBIfam" id="TIGR01042">
    <property type="entry name" value="V-ATPase_V1_A"/>
    <property type="match status" value="1"/>
</dbReference>
<dbReference type="Gene3D" id="1.10.1140.10">
    <property type="entry name" value="Bovine Mitochondrial F1-atpase, Atp Synthase Beta Chain, Chain D, domain 3"/>
    <property type="match status" value="1"/>
</dbReference>
<dbReference type="SUPFAM" id="SSF52540">
    <property type="entry name" value="P-loop containing nucleoside triphosphate hydrolases"/>
    <property type="match status" value="1"/>
</dbReference>
<evidence type="ECO:0000256" key="4">
    <source>
        <dbReference type="ARBA" id="ARBA00022448"/>
    </source>
</evidence>
<dbReference type="GO" id="GO:0046034">
    <property type="term" value="P:ATP metabolic process"/>
    <property type="evidence" value="ECO:0007669"/>
    <property type="project" value="InterPro"/>
</dbReference>
<evidence type="ECO:0000313" key="20">
    <source>
        <dbReference type="Proteomes" id="UP000031516"/>
    </source>
</evidence>
<dbReference type="InterPro" id="IPR023366">
    <property type="entry name" value="ATP_synth_asu-like_sf"/>
</dbReference>
<dbReference type="InterPro" id="IPR036121">
    <property type="entry name" value="ATPase_F1/V1/A1_a/bsu_N_sf"/>
</dbReference>
<feature type="domain" description="ATPase F1/V1/A1 complex alpha/beta subunit N-terminal" evidence="16">
    <location>
        <begin position="28"/>
        <end position="90"/>
    </location>
</feature>
<keyword evidence="20" id="KW-1185">Reference proteome</keyword>
<evidence type="ECO:0000259" key="18">
    <source>
        <dbReference type="Pfam" id="PF22919"/>
    </source>
</evidence>
<dbReference type="Proteomes" id="UP000031516">
    <property type="component" value="Unassembled WGS sequence"/>
</dbReference>
<dbReference type="PANTHER" id="PTHR43607">
    <property type="entry name" value="V-TYPE PROTON ATPASE CATALYTIC SUBUNIT A"/>
    <property type="match status" value="1"/>
</dbReference>
<keyword evidence="7" id="KW-0375">Hydrogen ion transport</keyword>
<comment type="similarity">
    <text evidence="1">Belongs to the ATPase alpha/beta chains family.</text>
</comment>
<keyword evidence="8" id="KW-0067">ATP-binding</keyword>
<evidence type="ECO:0000259" key="17">
    <source>
        <dbReference type="Pfam" id="PF16886"/>
    </source>
</evidence>
<keyword evidence="6" id="KW-0547">Nucleotide-binding</keyword>
<dbReference type="EMBL" id="CCBQ010000045">
    <property type="protein sequence ID" value="CDO95583.1"/>
    <property type="molecule type" value="Genomic_DNA"/>
</dbReference>
<dbReference type="Gene3D" id="3.40.50.300">
    <property type="entry name" value="P-loop containing nucleotide triphosphate hydrolases"/>
    <property type="match status" value="1"/>
</dbReference>
<dbReference type="InterPro" id="IPR055190">
    <property type="entry name" value="ATP-synt_VA_C"/>
</dbReference>
<evidence type="ECO:0000256" key="1">
    <source>
        <dbReference type="ARBA" id="ARBA00008936"/>
    </source>
</evidence>
<dbReference type="Pfam" id="PF02874">
    <property type="entry name" value="ATP-synt_ab_N"/>
    <property type="match status" value="1"/>
</dbReference>
<evidence type="ECO:0000256" key="2">
    <source>
        <dbReference type="ARBA" id="ARBA00012473"/>
    </source>
</evidence>
<evidence type="ECO:0000313" key="19">
    <source>
        <dbReference type="EMBL" id="CDO95583.1"/>
    </source>
</evidence>
<dbReference type="InterPro" id="IPR004100">
    <property type="entry name" value="ATPase_F1/V1/A1_a/bsu_N"/>
</dbReference>
<reference evidence="19 20" key="1">
    <citation type="submission" date="2014-03" db="EMBL/GenBank/DDBJ databases">
        <title>The genome of Kluyveromyces dobzhanskii.</title>
        <authorList>
            <person name="Nystedt B."/>
            <person name="Astrom S."/>
        </authorList>
    </citation>
    <scope>NUCLEOTIDE SEQUENCE [LARGE SCALE GENOMIC DNA]</scope>
    <source>
        <strain evidence="19 20">CBS 2104</strain>
    </source>
</reference>
<dbReference type="FunFam" id="2.40.30.20:FF:000002">
    <property type="entry name" value="V-type proton ATPase catalytic subunit A"/>
    <property type="match status" value="1"/>
</dbReference>
<feature type="domain" description="ATPase F1/V1/A1 complex alpha/beta subunit nucleotide-binding" evidence="15">
    <location>
        <begin position="237"/>
        <end position="462"/>
    </location>
</feature>
<dbReference type="GO" id="GO:0007035">
    <property type="term" value="P:vacuolar acidification"/>
    <property type="evidence" value="ECO:0007669"/>
    <property type="project" value="UniProtKB-ARBA"/>
</dbReference>
<gene>
    <name evidence="19" type="ORF">KLDO_g3818</name>
</gene>
<protein>
    <recommendedName>
        <fullName evidence="3">V-type proton ATPase catalytic subunit A</fullName>
        <ecNumber evidence="2">7.1.2.2</ecNumber>
    </recommendedName>
</protein>
<evidence type="ECO:0000259" key="15">
    <source>
        <dbReference type="Pfam" id="PF00006"/>
    </source>
</evidence>
<dbReference type="PANTHER" id="PTHR43607:SF1">
    <property type="entry name" value="H(+)-TRANSPORTING TWO-SECTOR ATPASE"/>
    <property type="match status" value="1"/>
</dbReference>
<dbReference type="SUPFAM" id="SSF47917">
    <property type="entry name" value="C-terminal domain of alpha and beta subunits of F1 ATP synthase"/>
    <property type="match status" value="1"/>
</dbReference>
<dbReference type="HAMAP" id="MF_00309">
    <property type="entry name" value="ATP_synth_A_arch"/>
    <property type="match status" value="1"/>
</dbReference>
<dbReference type="Pfam" id="PF16886">
    <property type="entry name" value="ATP-synt_ab_Xtn"/>
    <property type="match status" value="1"/>
</dbReference>
<dbReference type="CDD" id="cd18119">
    <property type="entry name" value="ATP-synt_V_A-type_alpha_N"/>
    <property type="match status" value="1"/>
</dbReference>
<dbReference type="GO" id="GO:0000329">
    <property type="term" value="C:fungal-type vacuole membrane"/>
    <property type="evidence" value="ECO:0007669"/>
    <property type="project" value="UniProtKB-ARBA"/>
</dbReference>
<dbReference type="GO" id="GO:0005524">
    <property type="term" value="F:ATP binding"/>
    <property type="evidence" value="ECO:0007669"/>
    <property type="project" value="UniProtKB-KW"/>
</dbReference>
<evidence type="ECO:0000256" key="5">
    <source>
        <dbReference type="ARBA" id="ARBA00022554"/>
    </source>
</evidence>
<dbReference type="GO" id="GO:0033180">
    <property type="term" value="C:proton-transporting V-type ATPase, V1 domain"/>
    <property type="evidence" value="ECO:0007669"/>
    <property type="project" value="InterPro"/>
</dbReference>
<evidence type="ECO:0000259" key="16">
    <source>
        <dbReference type="Pfam" id="PF02874"/>
    </source>
</evidence>
<evidence type="ECO:0000256" key="6">
    <source>
        <dbReference type="ARBA" id="ARBA00022741"/>
    </source>
</evidence>
<comment type="subcellular location">
    <subcellularLocation>
        <location evidence="12">Vacuole membrane</location>
        <topology evidence="12">Peripheral membrane protein</topology>
        <orientation evidence="12">Cytoplasmic side</orientation>
    </subcellularLocation>
</comment>
<dbReference type="NCBIfam" id="NF003220">
    <property type="entry name" value="PRK04192.1"/>
    <property type="match status" value="1"/>
</dbReference>
<dbReference type="Gene3D" id="2.40.30.20">
    <property type="match status" value="1"/>
</dbReference>